<evidence type="ECO:0000256" key="5">
    <source>
        <dbReference type="ARBA" id="ARBA00023179"/>
    </source>
</evidence>
<evidence type="ECO:0000313" key="8">
    <source>
        <dbReference type="Proteomes" id="UP001497623"/>
    </source>
</evidence>
<reference evidence="7 8" key="1">
    <citation type="submission" date="2024-05" db="EMBL/GenBank/DDBJ databases">
        <authorList>
            <person name="Wallberg A."/>
        </authorList>
    </citation>
    <scope>NUCLEOTIDE SEQUENCE [LARGE SCALE GENOMIC DNA]</scope>
</reference>
<dbReference type="InterPro" id="IPR002048">
    <property type="entry name" value="EF_hand_dom"/>
</dbReference>
<dbReference type="GO" id="GO:0005859">
    <property type="term" value="C:muscle myosin complex"/>
    <property type="evidence" value="ECO:0007669"/>
    <property type="project" value="TreeGrafter"/>
</dbReference>
<dbReference type="SUPFAM" id="SSF47473">
    <property type="entry name" value="EF-hand"/>
    <property type="match status" value="1"/>
</dbReference>
<evidence type="ECO:0000313" key="7">
    <source>
        <dbReference type="EMBL" id="CAL4163491.1"/>
    </source>
</evidence>
<organism evidence="7 8">
    <name type="scientific">Meganyctiphanes norvegica</name>
    <name type="common">Northern krill</name>
    <name type="synonym">Thysanopoda norvegica</name>
    <dbReference type="NCBI Taxonomy" id="48144"/>
    <lineage>
        <taxon>Eukaryota</taxon>
        <taxon>Metazoa</taxon>
        <taxon>Ecdysozoa</taxon>
        <taxon>Arthropoda</taxon>
        <taxon>Crustacea</taxon>
        <taxon>Multicrustacea</taxon>
        <taxon>Malacostraca</taxon>
        <taxon>Eumalacostraca</taxon>
        <taxon>Eucarida</taxon>
        <taxon>Euphausiacea</taxon>
        <taxon>Euphausiidae</taxon>
        <taxon>Meganyctiphanes</taxon>
    </lineage>
</organism>
<dbReference type="FunFam" id="1.10.238.10:FF:000003">
    <property type="entry name" value="Calmodulin A"/>
    <property type="match status" value="1"/>
</dbReference>
<dbReference type="PROSITE" id="PS50222">
    <property type="entry name" value="EF_HAND_2"/>
    <property type="match status" value="2"/>
</dbReference>
<dbReference type="AlphaFoldDB" id="A0AAV2S6V5"/>
<keyword evidence="3" id="KW-0518">Myosin</keyword>
<evidence type="ECO:0000256" key="3">
    <source>
        <dbReference type="ARBA" id="ARBA00023123"/>
    </source>
</evidence>
<dbReference type="Gene3D" id="1.10.238.10">
    <property type="entry name" value="EF-hand"/>
    <property type="match status" value="2"/>
</dbReference>
<sequence>MMSDYPSAKDQEKVKFAFDIFDFDGHGEVDMFYIGDLLRACDLNPSEKLVNTFGPPDRKGLKMMKVADFLPMYAAVKKDKNKGSYEDFIEVMKLYDKQEDGTMMLGELEYILSSLGEPMEKAQVATALADLAPEEDEDGLIPYDIFLKKLCGK</sequence>
<dbReference type="EMBL" id="CAXKWB010046216">
    <property type="protein sequence ID" value="CAL4163491.1"/>
    <property type="molecule type" value="Genomic_DNA"/>
</dbReference>
<dbReference type="InterPro" id="IPR011992">
    <property type="entry name" value="EF-hand-dom_pair"/>
</dbReference>
<dbReference type="GO" id="GO:0005509">
    <property type="term" value="F:calcium ion binding"/>
    <property type="evidence" value="ECO:0007669"/>
    <property type="project" value="InterPro"/>
</dbReference>
<gene>
    <name evidence="7" type="ORF">MNOR_LOCUS32982</name>
</gene>
<evidence type="ECO:0000256" key="4">
    <source>
        <dbReference type="ARBA" id="ARBA00023175"/>
    </source>
</evidence>
<keyword evidence="5" id="KW-0514">Muscle protein</keyword>
<accession>A0AAV2S6V5</accession>
<feature type="non-terminal residue" evidence="7">
    <location>
        <position position="153"/>
    </location>
</feature>
<proteinExistence type="predicted"/>
<comment type="caution">
    <text evidence="7">The sequence shown here is derived from an EMBL/GenBank/DDBJ whole genome shotgun (WGS) entry which is preliminary data.</text>
</comment>
<keyword evidence="2" id="KW-0677">Repeat</keyword>
<protein>
    <recommendedName>
        <fullName evidence="6">EF-hand domain-containing protein</fullName>
    </recommendedName>
</protein>
<keyword evidence="8" id="KW-1185">Reference proteome</keyword>
<evidence type="ECO:0000256" key="1">
    <source>
        <dbReference type="ARBA" id="ARBA00011445"/>
    </source>
</evidence>
<dbReference type="InterPro" id="IPR050230">
    <property type="entry name" value="CALM/Myosin/TropC-like"/>
</dbReference>
<dbReference type="SMART" id="SM00054">
    <property type="entry name" value="EFh"/>
    <property type="match status" value="2"/>
</dbReference>
<feature type="domain" description="EF-hand" evidence="6">
    <location>
        <begin position="83"/>
        <end position="118"/>
    </location>
</feature>
<dbReference type="PANTHER" id="PTHR23048:SF33">
    <property type="entry name" value="MYOSIN LIGHT CHAIN ALKALI"/>
    <property type="match status" value="1"/>
</dbReference>
<feature type="domain" description="EF-hand" evidence="6">
    <location>
        <begin position="9"/>
        <end position="44"/>
    </location>
</feature>
<comment type="subunit">
    <text evidence="1">Myosin is a hexamer of 2 heavy chains and 4 light chains.</text>
</comment>
<evidence type="ECO:0000259" key="6">
    <source>
        <dbReference type="PROSITE" id="PS50222"/>
    </source>
</evidence>
<keyword evidence="4" id="KW-0505">Motor protein</keyword>
<dbReference type="Proteomes" id="UP001497623">
    <property type="component" value="Unassembled WGS sequence"/>
</dbReference>
<evidence type="ECO:0000256" key="2">
    <source>
        <dbReference type="ARBA" id="ARBA00022737"/>
    </source>
</evidence>
<name>A0AAV2S6V5_MEGNR</name>
<dbReference type="PANTHER" id="PTHR23048">
    <property type="entry name" value="MYOSIN LIGHT CHAIN 1, 3"/>
    <property type="match status" value="1"/>
</dbReference>